<organism evidence="2 3">
    <name type="scientific">Sphaerotilus natans subsp. natans DSM 6575</name>
    <dbReference type="NCBI Taxonomy" id="1286631"/>
    <lineage>
        <taxon>Bacteria</taxon>
        <taxon>Pseudomonadati</taxon>
        <taxon>Pseudomonadota</taxon>
        <taxon>Betaproteobacteria</taxon>
        <taxon>Burkholderiales</taxon>
        <taxon>Sphaerotilaceae</taxon>
        <taxon>Sphaerotilus</taxon>
    </lineage>
</organism>
<dbReference type="Gene3D" id="2.60.40.10">
    <property type="entry name" value="Immunoglobulins"/>
    <property type="match status" value="7"/>
</dbReference>
<reference evidence="2 3" key="1">
    <citation type="journal article" date="2014" name="FEMS Microbiol. Ecol.">
        <title>Sphaerotilus natans encrusted with nanoball-shaped Fe(III) oxide minerals formed by nitrate-reducing mixotrophic Fe(II) oxidation.</title>
        <authorList>
            <person name="Park S."/>
            <person name="Kim D.H."/>
            <person name="Lee J.H."/>
            <person name="Hur H.G."/>
        </authorList>
    </citation>
    <scope>NUCLEOTIDE SEQUENCE [LARGE SCALE GENOMIC DNA]</scope>
    <source>
        <strain evidence="2 3">DSM 6575</strain>
    </source>
</reference>
<dbReference type="SUPFAM" id="SSF50939">
    <property type="entry name" value="Sialidases"/>
    <property type="match status" value="1"/>
</dbReference>
<evidence type="ECO:0000259" key="1">
    <source>
        <dbReference type="PROSITE" id="PS50853"/>
    </source>
</evidence>
<keyword evidence="3" id="KW-1185">Reference proteome</keyword>
<name>A0A059KL22_9BURK</name>
<dbReference type="RefSeq" id="WP_037482223.1">
    <property type="nucleotide sequence ID" value="NZ_AZRA01000061.1"/>
</dbReference>
<protein>
    <recommendedName>
        <fullName evidence="1">Fibronectin type-III domain-containing protein</fullName>
    </recommendedName>
</protein>
<feature type="domain" description="Fibronectin type-III" evidence="1">
    <location>
        <begin position="1145"/>
        <end position="1242"/>
    </location>
</feature>
<dbReference type="Proteomes" id="UP000026714">
    <property type="component" value="Unassembled WGS sequence"/>
</dbReference>
<proteinExistence type="predicted"/>
<dbReference type="InterPro" id="IPR036278">
    <property type="entry name" value="Sialidase_sf"/>
</dbReference>
<accession>A0A059KL22</accession>
<dbReference type="InterPro" id="IPR003961">
    <property type="entry name" value="FN3_dom"/>
</dbReference>
<dbReference type="SUPFAM" id="SSF49265">
    <property type="entry name" value="Fibronectin type III"/>
    <property type="match status" value="1"/>
</dbReference>
<gene>
    <name evidence="2" type="ORF">X805_24000</name>
</gene>
<sequence length="1567" mass="158210">MSTIINLQITEAGRQAALAADGKGLSLSLTHLALGKARYAASIQQTAMREIAETVAVTSMAAPSLTGAIKLAAHFGAIASDAGYPAYEMGLWAGHPADGGVLFAVHTSEVADKPIIYRGAFDYTVVLGMTLSAVPDGSVTVVIDDQSIPAALAVLAAHERSVTAHDHLAAKAGVVAQAYSSSGTAGTGSAYTMTVAVKPEMLRFARVVGAVHAPNAAGATLAVNGLAAAPIKVYDQTGAKVSPAAGRMAAGMVAEFVFDGADWVLLNPAPAAVSTVLRLSDVTVTPAPTGGDGSAASPLILPEATSAPGVQGAAVATIAVTGMQAGEFLQAGDRAVVANGSRFSVSAGRIADGAGRLSLVVAFSDTPSSASGTRFDMDLVVGGLVFRHRRNVAITTVVSQPAITSPIGGATGVGAKPTISASAFTVSGGTDTHKSSTWQIASDSSFATIVAESAGDTTNKVSWVPAAALEYAKTYFVRVRYTGVQSGDSAWSAALSFTTQAAPAINRPAITSPAGGATGTAIQPSIAASAFAVANGSDVHQSSHWQIASDAAFTTIVAESAGDTTNKVSWKPSVPLAYSKAHFVRVRYTGAALGQTAWSDVVSFTTAAQPTVNAPTISTPAAGATAQSVQPTISILGFTVSGGTDSHASSTWQIASDSAFTTIVAESQLDATNLLSWKPASVLSYAKTYYARAKVRGTAYGDSAWSAVVSFTTAAQPVVSPPAITAPTSGSAGNSIQPTITAGAFSVAGGTDSHASSTWQIASDAAFTTIVAESQLDATNKVSWKPSAALSYATNYFARVKYRGTTYGDSAWSAVVSFTTAAKPTVNKPTITSPASGATGMAIQPTITIDPVTFSGGTDSHASSTWQIASDAAFTTIVAESQLDATNKVSWKPSVALSYSKTYYVRVKARGAAFGDSEWSSVVSMTTMAVPTVTKPTVTAPSAGAASVPVDQTFAIAAFAVSGGTDSHASTTWQLSVSSSFATIAVESALDATNKVSWKPSAALSYATTYYLRVRVRGATYGDSAWSDVVSFTTAAQALSVAKPTITSPVAAAIGVTGPIRSSAFALATGSGAAHTSSDWQISASATFDTVTASASLDTVNLVSWQYSGLTAGTTYYVRVRHNSATAGASDWSDPVAFTTIVTTQPTIISPASGSTGITSPVTLEGSAFASTGQDTLASVEWHISTLAGFTVLAAVKTTTTTTASFTGLSGSTRYYARARYTGAKGGVSAWSPAISFTTAASPGVTWTAKSPGIGAVRATCTSGGRLVAVGSSQVGATGTGAITSSADNGATWETPIEYLAGVRIGTPLAMLHTGTRFVAVGYDVTGSYDSGAAYLSADGKAWSQVLMTGGAPMDLATNGSVLVAVGTTSYLNPIIRNSADGGSTWTNGVDLTGVCGSLLAIEWCPEIGLWIAGGLSTAKSESYGAILTSPDRINWTPCTLPADVGVIMDIAWNGSMGVAVGMTGSGSSTAGVVLTTTDGVNWTRQSVTTGALSGVDWVQSQWVAVGYTTAGSASAGAAMTSADGKSWILRSSGAGRLYSVAANGSQIAACGYTTAGSSGIGGVFVS</sequence>
<dbReference type="PROSITE" id="PS50853">
    <property type="entry name" value="FN3"/>
    <property type="match status" value="1"/>
</dbReference>
<evidence type="ECO:0000313" key="3">
    <source>
        <dbReference type="Proteomes" id="UP000026714"/>
    </source>
</evidence>
<dbReference type="EMBL" id="AZRA01000061">
    <property type="protein sequence ID" value="KDB52030.1"/>
    <property type="molecule type" value="Genomic_DNA"/>
</dbReference>
<dbReference type="STRING" id="34103.SAMN05421778_101332"/>
<dbReference type="PATRIC" id="fig|1286631.3.peg.2349"/>
<evidence type="ECO:0000313" key="2">
    <source>
        <dbReference type="EMBL" id="KDB52030.1"/>
    </source>
</evidence>
<dbReference type="eggNOG" id="COG4733">
    <property type="taxonomic scope" value="Bacteria"/>
</dbReference>
<dbReference type="InterPro" id="IPR013783">
    <property type="entry name" value="Ig-like_fold"/>
</dbReference>
<comment type="caution">
    <text evidence="2">The sequence shown here is derived from an EMBL/GenBank/DDBJ whole genome shotgun (WGS) entry which is preliminary data.</text>
</comment>
<dbReference type="InterPro" id="IPR036116">
    <property type="entry name" value="FN3_sf"/>
</dbReference>